<feature type="transmembrane region" description="Helical" evidence="2">
    <location>
        <begin position="92"/>
        <end position="118"/>
    </location>
</feature>
<dbReference type="GO" id="GO:0016787">
    <property type="term" value="F:hydrolase activity"/>
    <property type="evidence" value="ECO:0007669"/>
    <property type="project" value="UniProtKB-KW"/>
</dbReference>
<keyword evidence="3" id="KW-0378">Hydrolase</keyword>
<reference evidence="3 4" key="1">
    <citation type="journal article" date="2019" name="Int. J. Syst. Evol. Microbiol.">
        <title>The Global Catalogue of Microorganisms (GCM) 10K type strain sequencing project: providing services to taxonomists for standard genome sequencing and annotation.</title>
        <authorList>
            <consortium name="The Broad Institute Genomics Platform"/>
            <consortium name="The Broad Institute Genome Sequencing Center for Infectious Disease"/>
            <person name="Wu L."/>
            <person name="Ma J."/>
        </authorList>
    </citation>
    <scope>NUCLEOTIDE SEQUENCE [LARGE SCALE GENOMIC DNA]</scope>
    <source>
        <strain evidence="3 4">IBRC-M 10256</strain>
    </source>
</reference>
<dbReference type="EMBL" id="JBHSAQ010000003">
    <property type="protein sequence ID" value="MFC3958397.1"/>
    <property type="molecule type" value="Genomic_DNA"/>
</dbReference>
<dbReference type="AlphaFoldDB" id="A0ABD5NN35"/>
<name>A0ABD5NN35_9EURY</name>
<protein>
    <submittedName>
        <fullName evidence="3">Metal-dependent hydrolase</fullName>
    </submittedName>
</protein>
<proteinExistence type="predicted"/>
<evidence type="ECO:0000256" key="2">
    <source>
        <dbReference type="SAM" id="Phobius"/>
    </source>
</evidence>
<keyword evidence="2" id="KW-0812">Transmembrane</keyword>
<keyword evidence="2" id="KW-1133">Transmembrane helix</keyword>
<comment type="caution">
    <text evidence="3">The sequence shown here is derived from an EMBL/GenBank/DDBJ whole genome shotgun (WGS) entry which is preliminary data.</text>
</comment>
<dbReference type="RefSeq" id="WP_256531259.1">
    <property type="nucleotide sequence ID" value="NZ_CP101824.1"/>
</dbReference>
<feature type="region of interest" description="Disordered" evidence="1">
    <location>
        <begin position="154"/>
        <end position="185"/>
    </location>
</feature>
<gene>
    <name evidence="3" type="ORF">ACFOUR_08455</name>
</gene>
<keyword evidence="2" id="KW-0472">Membrane</keyword>
<dbReference type="Pfam" id="PF04307">
    <property type="entry name" value="YdjM"/>
    <property type="match status" value="1"/>
</dbReference>
<feature type="compositionally biased region" description="Low complexity" evidence="1">
    <location>
        <begin position="154"/>
        <end position="165"/>
    </location>
</feature>
<accession>A0ABD5NN35</accession>
<evidence type="ECO:0000256" key="1">
    <source>
        <dbReference type="SAM" id="MobiDB-lite"/>
    </source>
</evidence>
<dbReference type="Proteomes" id="UP001595846">
    <property type="component" value="Unassembled WGS sequence"/>
</dbReference>
<feature type="transmembrane region" description="Helical" evidence="2">
    <location>
        <begin position="54"/>
        <end position="71"/>
    </location>
</feature>
<keyword evidence="4" id="KW-1185">Reference proteome</keyword>
<dbReference type="GeneID" id="73903982"/>
<sequence>MPSTVVHVGLAGLLGIALLGDRFDTKAILVVLAATAALDLDTLIGMVWDGTHRAALHNIFVVLVPGAALYWDTRLRSESIVRTRLGPGGPRTLWATLGCLLFAHVLLDAFFNGVNLLWPLHDQFYDLSGKLYLSNHDGFVQTFVEFSTSEEGTRTVSESTTVGTTEDTHYRTGFDPGPQPEPEPERIFPIAYNGERFVVALAGYLAVGVRIFEDVRTGDTER</sequence>
<evidence type="ECO:0000313" key="3">
    <source>
        <dbReference type="EMBL" id="MFC3958397.1"/>
    </source>
</evidence>
<organism evidence="3 4">
    <name type="scientific">Halovivax cerinus</name>
    <dbReference type="NCBI Taxonomy" id="1487865"/>
    <lineage>
        <taxon>Archaea</taxon>
        <taxon>Methanobacteriati</taxon>
        <taxon>Methanobacteriota</taxon>
        <taxon>Stenosarchaea group</taxon>
        <taxon>Halobacteria</taxon>
        <taxon>Halobacteriales</taxon>
        <taxon>Natrialbaceae</taxon>
        <taxon>Halovivax</taxon>
    </lineage>
</organism>
<dbReference type="InterPro" id="IPR007404">
    <property type="entry name" value="YdjM-like"/>
</dbReference>
<evidence type="ECO:0000313" key="4">
    <source>
        <dbReference type="Proteomes" id="UP001595846"/>
    </source>
</evidence>
<feature type="transmembrane region" description="Helical" evidence="2">
    <location>
        <begin position="28"/>
        <end position="48"/>
    </location>
</feature>
<feature type="transmembrane region" description="Helical" evidence="2">
    <location>
        <begin position="6"/>
        <end position="21"/>
    </location>
</feature>